<dbReference type="InterPro" id="IPR002052">
    <property type="entry name" value="DNA_methylase_N6_adenine_CS"/>
</dbReference>
<accession>A0A1V4I2M5</accession>
<dbReference type="GO" id="GO:0005737">
    <property type="term" value="C:cytoplasm"/>
    <property type="evidence" value="ECO:0007669"/>
    <property type="project" value="TreeGrafter"/>
</dbReference>
<dbReference type="PRINTS" id="PR00508">
    <property type="entry name" value="S21N4MTFRASE"/>
</dbReference>
<evidence type="ECO:0000259" key="6">
    <source>
        <dbReference type="Pfam" id="PF01555"/>
    </source>
</evidence>
<evidence type="ECO:0000313" key="8">
    <source>
        <dbReference type="Proteomes" id="UP000189940"/>
    </source>
</evidence>
<evidence type="ECO:0000256" key="2">
    <source>
        <dbReference type="ARBA" id="ARBA00022603"/>
    </source>
</evidence>
<proteinExistence type="inferred from homology"/>
<dbReference type="PANTHER" id="PTHR13370">
    <property type="entry name" value="RNA METHYLASE-RELATED"/>
    <property type="match status" value="1"/>
</dbReference>
<dbReference type="AlphaFoldDB" id="A0A1V4I2M5"/>
<dbReference type="GO" id="GO:0008170">
    <property type="term" value="F:N-methyltransferase activity"/>
    <property type="evidence" value="ECO:0007669"/>
    <property type="project" value="InterPro"/>
</dbReference>
<feature type="domain" description="DNA methylase N-4/N-6" evidence="6">
    <location>
        <begin position="23"/>
        <end position="203"/>
    </location>
</feature>
<evidence type="ECO:0000256" key="1">
    <source>
        <dbReference type="ARBA" id="ARBA00006594"/>
    </source>
</evidence>
<dbReference type="InterPro" id="IPR001091">
    <property type="entry name" value="RM_Methyltransferase"/>
</dbReference>
<evidence type="ECO:0000256" key="3">
    <source>
        <dbReference type="ARBA" id="ARBA00022679"/>
    </source>
</evidence>
<dbReference type="InterPro" id="IPR002941">
    <property type="entry name" value="DNA_methylase_N4/N6"/>
</dbReference>
<comment type="catalytic activity">
    <reaction evidence="4">
        <text>a 2'-deoxyadenosine in DNA + S-adenosyl-L-methionine = an N(6)-methyl-2'-deoxyadenosine in DNA + S-adenosyl-L-homocysteine + H(+)</text>
        <dbReference type="Rhea" id="RHEA:15197"/>
        <dbReference type="Rhea" id="RHEA-COMP:12418"/>
        <dbReference type="Rhea" id="RHEA-COMP:12419"/>
        <dbReference type="ChEBI" id="CHEBI:15378"/>
        <dbReference type="ChEBI" id="CHEBI:57856"/>
        <dbReference type="ChEBI" id="CHEBI:59789"/>
        <dbReference type="ChEBI" id="CHEBI:90615"/>
        <dbReference type="ChEBI" id="CHEBI:90616"/>
        <dbReference type="EC" id="2.1.1.72"/>
    </reaction>
</comment>
<dbReference type="RefSeq" id="WP_079445503.1">
    <property type="nucleotide sequence ID" value="NZ_MWPQ01000005.1"/>
</dbReference>
<dbReference type="Proteomes" id="UP000189940">
    <property type="component" value="Unassembled WGS sequence"/>
</dbReference>
<reference evidence="7 8" key="1">
    <citation type="submission" date="2017-02" db="EMBL/GenBank/DDBJ databases">
        <title>Genome sequence of the nitrite-oxidizing bacterium Nitrobacter vulgaris strain Ab1.</title>
        <authorList>
            <person name="Mellbye B.L."/>
            <person name="Davis E.W."/>
            <person name="Spieck E."/>
            <person name="Chang J.H."/>
            <person name="Bottomley P.J."/>
            <person name="Sayavedra-Soto L.A."/>
        </authorList>
    </citation>
    <scope>NUCLEOTIDE SEQUENCE [LARGE SCALE GENOMIC DNA]</scope>
    <source>
        <strain evidence="7 8">Ab1</strain>
    </source>
</reference>
<dbReference type="NCBIfam" id="NF010253">
    <property type="entry name" value="PRK13699.1"/>
    <property type="match status" value="1"/>
</dbReference>
<keyword evidence="8" id="KW-1185">Reference proteome</keyword>
<dbReference type="Gene3D" id="3.40.50.150">
    <property type="entry name" value="Vaccinia Virus protein VP39"/>
    <property type="match status" value="1"/>
</dbReference>
<dbReference type="PROSITE" id="PS00092">
    <property type="entry name" value="N6_MTASE"/>
    <property type="match status" value="1"/>
</dbReference>
<dbReference type="GO" id="GO:0003677">
    <property type="term" value="F:DNA binding"/>
    <property type="evidence" value="ECO:0007669"/>
    <property type="project" value="InterPro"/>
</dbReference>
<dbReference type="EC" id="2.1.1.-" evidence="5"/>
<evidence type="ECO:0000313" key="7">
    <source>
        <dbReference type="EMBL" id="OPH84365.1"/>
    </source>
</evidence>
<dbReference type="OrthoDB" id="7806498at2"/>
<organism evidence="7 8">
    <name type="scientific">Nitrobacter vulgaris</name>
    <dbReference type="NCBI Taxonomy" id="29421"/>
    <lineage>
        <taxon>Bacteria</taxon>
        <taxon>Pseudomonadati</taxon>
        <taxon>Pseudomonadota</taxon>
        <taxon>Alphaproteobacteria</taxon>
        <taxon>Hyphomicrobiales</taxon>
        <taxon>Nitrobacteraceae</taxon>
        <taxon>Nitrobacter</taxon>
    </lineage>
</organism>
<dbReference type="Pfam" id="PF01555">
    <property type="entry name" value="N6_N4_Mtase"/>
    <property type="match status" value="1"/>
</dbReference>
<comment type="similarity">
    <text evidence="1 5">Belongs to the N(4)/N(6)-methyltransferase family.</text>
</comment>
<dbReference type="GO" id="GO:0009007">
    <property type="term" value="F:site-specific DNA-methyltransferase (adenine-specific) activity"/>
    <property type="evidence" value="ECO:0007669"/>
    <property type="project" value="UniProtKB-EC"/>
</dbReference>
<keyword evidence="3" id="KW-0808">Transferase</keyword>
<dbReference type="STRING" id="29421.B2M20_02395"/>
<dbReference type="REBASE" id="197587">
    <property type="entry name" value="M.NvuAb1ORF2395P"/>
</dbReference>
<dbReference type="EMBL" id="MWPQ01000005">
    <property type="protein sequence ID" value="OPH84365.1"/>
    <property type="molecule type" value="Genomic_DNA"/>
</dbReference>
<dbReference type="InterPro" id="IPR029063">
    <property type="entry name" value="SAM-dependent_MTases_sf"/>
</dbReference>
<keyword evidence="2 7" id="KW-0489">Methyltransferase</keyword>
<dbReference type="GO" id="GO:0032259">
    <property type="term" value="P:methylation"/>
    <property type="evidence" value="ECO:0007669"/>
    <property type="project" value="UniProtKB-KW"/>
</dbReference>
<sequence>MQQSTILQGDCIQTMRELSSASVDFVLTDPPYGVRYRSRDGQTIANDNHLAWLYPAFAEVYRVMKPGSLCFSFYGWHAADQFLTVWKALGFRVVGHVVFAKRYAASRQFFEHRHEQGYLLAKGSATLPAKPLPDVVPWAYTGNRLHPTQKPVKPLQRLIESFCKPGGVVLDPFCGSGSTLLAAKLTGRCFIGIELDAGHHATALKRLTAA</sequence>
<name>A0A1V4I2M5_NITVU</name>
<comment type="caution">
    <text evidence="7">The sequence shown here is derived from an EMBL/GenBank/DDBJ whole genome shotgun (WGS) entry which is preliminary data.</text>
</comment>
<evidence type="ECO:0000256" key="5">
    <source>
        <dbReference type="RuleBase" id="RU362026"/>
    </source>
</evidence>
<dbReference type="SUPFAM" id="SSF53335">
    <property type="entry name" value="S-adenosyl-L-methionine-dependent methyltransferases"/>
    <property type="match status" value="1"/>
</dbReference>
<gene>
    <name evidence="7" type="ORF">B2M20_02395</name>
</gene>
<evidence type="ECO:0000256" key="4">
    <source>
        <dbReference type="ARBA" id="ARBA00047942"/>
    </source>
</evidence>
<protein>
    <recommendedName>
        <fullName evidence="5">Methyltransferase</fullName>
        <ecNumber evidence="5">2.1.1.-</ecNumber>
    </recommendedName>
</protein>
<dbReference type="PANTHER" id="PTHR13370:SF3">
    <property type="entry name" value="TRNA (GUANINE(10)-N2)-METHYLTRANSFERASE HOMOLOG"/>
    <property type="match status" value="1"/>
</dbReference>